<dbReference type="Proteomes" id="UP000011873">
    <property type="component" value="Unassembled WGS sequence"/>
</dbReference>
<dbReference type="GO" id="GO:0016740">
    <property type="term" value="F:transferase activity"/>
    <property type="evidence" value="ECO:0007669"/>
    <property type="project" value="UniProtKB-KW"/>
</dbReference>
<evidence type="ECO:0000313" key="3">
    <source>
        <dbReference type="Proteomes" id="UP000011873"/>
    </source>
</evidence>
<name>M6BV31_LEPBO</name>
<dbReference type="EMBL" id="ANMU01000045">
    <property type="protein sequence ID" value="EMJ83404.1"/>
    <property type="molecule type" value="Genomic_DNA"/>
</dbReference>
<gene>
    <name evidence="2" type="ORF">LEP1GSC016_1664</name>
</gene>
<proteinExistence type="predicted"/>
<dbReference type="SUPFAM" id="SSF53448">
    <property type="entry name" value="Nucleotide-diphospho-sugar transferases"/>
    <property type="match status" value="1"/>
</dbReference>
<comment type="caution">
    <text evidence="2">The sequence shown here is derived from an EMBL/GenBank/DDBJ whole genome shotgun (WGS) entry which is preliminary data.</text>
</comment>
<dbReference type="InterPro" id="IPR029044">
    <property type="entry name" value="Nucleotide-diphossugar_trans"/>
</dbReference>
<dbReference type="InterPro" id="IPR050486">
    <property type="entry name" value="Mannose-1P_guanyltransferase"/>
</dbReference>
<dbReference type="Pfam" id="PF00483">
    <property type="entry name" value="NTP_transferase"/>
    <property type="match status" value="1"/>
</dbReference>
<dbReference type="Gene3D" id="3.90.550.10">
    <property type="entry name" value="Spore Coat Polysaccharide Biosynthesis Protein SpsA, Chain A"/>
    <property type="match status" value="1"/>
</dbReference>
<dbReference type="RefSeq" id="WP_011669956.1">
    <property type="nucleotide sequence ID" value="NZ_ANMU01000045.1"/>
</dbReference>
<keyword evidence="2" id="KW-0808">Transferase</keyword>
<dbReference type="PATRIC" id="fig|1218567.3.peg.1075"/>
<sequence length="237" mass="26875">MSKRAVILAGGKGTRLRPYTTVFPKPLMPIGEYPILEVIVKQLVKSGFSHITLAVNHQAQLIQAFFQDGSRWNTKIDYSLEDKPLGTMGPLKLISDLPNDFLVMNGDVLTDIDFANFYQVHVQSKSIFTISSKKRQQMIDYGVLETDNDGLLSGFREKPAQSYEVSMGVYMVSQAALNFIPEDSVFGFDNLMLKLIELDKPVSVRPHEGYWLDIGRPDDYEKAIDEFEIMKDTLFHD</sequence>
<dbReference type="PANTHER" id="PTHR22572">
    <property type="entry name" value="SUGAR-1-PHOSPHATE GUANYL TRANSFERASE"/>
    <property type="match status" value="1"/>
</dbReference>
<evidence type="ECO:0000259" key="1">
    <source>
        <dbReference type="Pfam" id="PF00483"/>
    </source>
</evidence>
<organism evidence="2 3">
    <name type="scientific">Leptospira borgpetersenii serovar Hardjo-bovis str. Sponselee</name>
    <dbReference type="NCBI Taxonomy" id="1303729"/>
    <lineage>
        <taxon>Bacteria</taxon>
        <taxon>Pseudomonadati</taxon>
        <taxon>Spirochaetota</taxon>
        <taxon>Spirochaetia</taxon>
        <taxon>Leptospirales</taxon>
        <taxon>Leptospiraceae</taxon>
        <taxon>Leptospira</taxon>
    </lineage>
</organism>
<feature type="domain" description="Nucleotidyl transferase" evidence="1">
    <location>
        <begin position="5"/>
        <end position="225"/>
    </location>
</feature>
<evidence type="ECO:0000313" key="2">
    <source>
        <dbReference type="EMBL" id="EMJ83404.1"/>
    </source>
</evidence>
<reference evidence="2 3" key="1">
    <citation type="submission" date="2013-01" db="EMBL/GenBank/DDBJ databases">
        <authorList>
            <person name="Harkins D.M."/>
            <person name="Durkin A.S."/>
            <person name="Brinkac L.M."/>
            <person name="Haft D.H."/>
            <person name="Selengut J.D."/>
            <person name="Sanka R."/>
            <person name="DePew J."/>
            <person name="Purushe J."/>
            <person name="Galloway R.L."/>
            <person name="Vinetz J.M."/>
            <person name="Sutton G.G."/>
            <person name="Nierman W.C."/>
            <person name="Fouts D.E."/>
        </authorList>
    </citation>
    <scope>NUCLEOTIDE SEQUENCE [LARGE SCALE GENOMIC DNA]</scope>
    <source>
        <strain evidence="2 3">Sponselee CDC</strain>
    </source>
</reference>
<protein>
    <submittedName>
        <fullName evidence="2">Nucleotidyl transferase</fullName>
    </submittedName>
</protein>
<dbReference type="InterPro" id="IPR005835">
    <property type="entry name" value="NTP_transferase_dom"/>
</dbReference>
<dbReference type="AlphaFoldDB" id="M6BV31"/>
<accession>M6BV31</accession>